<proteinExistence type="predicted"/>
<dbReference type="AlphaFoldDB" id="A0A7S3FMV4"/>
<name>A0A7S3FMV4_9CHLO</name>
<protein>
    <submittedName>
        <fullName evidence="3">Uncharacterized protein</fullName>
    </submittedName>
</protein>
<gene>
    <name evidence="2" type="ORF">CROS1456_LOCUS2032</name>
    <name evidence="3" type="ORF">CROS1456_LOCUS2034</name>
</gene>
<evidence type="ECO:0000256" key="1">
    <source>
        <dbReference type="SAM" id="SignalP"/>
    </source>
</evidence>
<organism evidence="3">
    <name type="scientific">Chloropicon roscoffensis</name>
    <dbReference type="NCBI Taxonomy" id="1461544"/>
    <lineage>
        <taxon>Eukaryota</taxon>
        <taxon>Viridiplantae</taxon>
        <taxon>Chlorophyta</taxon>
        <taxon>Chloropicophyceae</taxon>
        <taxon>Chloropicales</taxon>
        <taxon>Chloropicaceae</taxon>
        <taxon>Chloropicon</taxon>
    </lineage>
</organism>
<evidence type="ECO:0000313" key="2">
    <source>
        <dbReference type="EMBL" id="CAE0188961.1"/>
    </source>
</evidence>
<reference evidence="3" key="1">
    <citation type="submission" date="2021-01" db="EMBL/GenBank/DDBJ databases">
        <authorList>
            <person name="Corre E."/>
            <person name="Pelletier E."/>
            <person name="Niang G."/>
            <person name="Scheremetjew M."/>
            <person name="Finn R."/>
            <person name="Kale V."/>
            <person name="Holt S."/>
            <person name="Cochrane G."/>
            <person name="Meng A."/>
            <person name="Brown T."/>
            <person name="Cohen L."/>
        </authorList>
    </citation>
    <scope>NUCLEOTIDE SEQUENCE</scope>
    <source>
        <strain evidence="3">RCC1871</strain>
    </source>
</reference>
<dbReference type="EMBL" id="HBHZ01002610">
    <property type="protein sequence ID" value="CAE0188961.1"/>
    <property type="molecule type" value="Transcribed_RNA"/>
</dbReference>
<sequence length="677" mass="72890">MMPRMLSPALLAALVALTFLWASPASARCPYTALWAPNSPYKLPEDHPAMVAYVGSGGHGGGRRHGRALAQVEESNYKGKGSGTCTYMNPFSQQETCVQMTGEAYEVEDAAKLWCDAPGLPGAVGTYVKGGSCAQFDDENFGGVCVNGKGTPEETVSAFVEGGGPLGSCATTIMGCETFGGGEWVQAGGKCAKDEDDESMKSVVAGGGNGTTGLAEGECKLQAGIAGGGHMDMDAFWTSSCANSNSSYSTPRRWTADTKTITTQKEGSVSVGKVWYDLENNRRREDSFRVEGAPSVFNDARNTTFIHMGPTFYLIDWNEDGTHKCTISPSPVGILRPNWIIDSLGYGAVSQYLGVVYQVYEGKYRRVKQFRKTEPLEDAYMVQSFDDEEVWETPEGPKRRPLERQTPGAPFQGDAVNQYFNHSTTFSDDVFEIYKSLDCKEREFNRTQILERQKELAEKTGVDLNETELAQTGGLNLNSSLHVDSSVLQVDCQNCDITYEVRATEEDGEEIGEEVVSGDVEEDGGAAGGADFEGQEEASSELAISWSYSGANSTLRVVAELDKDAWLSIAFPDIPCLMEPAVSVIALPQGDGSVKTNRYSINSHSAAGIKEMLGDDNGGIPSFVGSSTDDGKVKVELTKVVSSFPLSVTWARGFDRNLGYHGGSGRGCLEVSPPVQE</sequence>
<feature type="chain" id="PRO_5036212139" evidence="1">
    <location>
        <begin position="28"/>
        <end position="677"/>
    </location>
</feature>
<feature type="signal peptide" evidence="1">
    <location>
        <begin position="1"/>
        <end position="27"/>
    </location>
</feature>
<evidence type="ECO:0000313" key="3">
    <source>
        <dbReference type="EMBL" id="CAE0188963.1"/>
    </source>
</evidence>
<keyword evidence="1" id="KW-0732">Signal</keyword>
<accession>A0A7S3FMV4</accession>
<dbReference type="EMBL" id="HBHZ01002612">
    <property type="protein sequence ID" value="CAE0188963.1"/>
    <property type="molecule type" value="Transcribed_RNA"/>
</dbReference>